<organism evidence="1 2">
    <name type="scientific">Actinopolymorpha cephalotaxi</name>
    <dbReference type="NCBI Taxonomy" id="504797"/>
    <lineage>
        <taxon>Bacteria</taxon>
        <taxon>Bacillati</taxon>
        <taxon>Actinomycetota</taxon>
        <taxon>Actinomycetes</taxon>
        <taxon>Propionibacteriales</taxon>
        <taxon>Actinopolymorphaceae</taxon>
        <taxon>Actinopolymorpha</taxon>
    </lineage>
</organism>
<evidence type="ECO:0000313" key="2">
    <source>
        <dbReference type="Proteomes" id="UP000533017"/>
    </source>
</evidence>
<dbReference type="EMBL" id="JACBZA010000001">
    <property type="protein sequence ID" value="NYH86762.1"/>
    <property type="molecule type" value="Genomic_DNA"/>
</dbReference>
<reference evidence="1 2" key="1">
    <citation type="submission" date="2020-07" db="EMBL/GenBank/DDBJ databases">
        <title>Sequencing the genomes of 1000 actinobacteria strains.</title>
        <authorList>
            <person name="Klenk H.-P."/>
        </authorList>
    </citation>
    <scope>NUCLEOTIDE SEQUENCE [LARGE SCALE GENOMIC DNA]</scope>
    <source>
        <strain evidence="1 2">DSM 45117</strain>
    </source>
</reference>
<name>A0ABX2SDX9_9ACTN</name>
<evidence type="ECO:0000313" key="1">
    <source>
        <dbReference type="EMBL" id="NYH86762.1"/>
    </source>
</evidence>
<keyword evidence="2" id="KW-1185">Reference proteome</keyword>
<gene>
    <name evidence="1" type="ORF">FHR37_005613</name>
</gene>
<proteinExistence type="predicted"/>
<protein>
    <submittedName>
        <fullName evidence="1">Uncharacterized protein</fullName>
    </submittedName>
</protein>
<comment type="caution">
    <text evidence="1">The sequence shown here is derived from an EMBL/GenBank/DDBJ whole genome shotgun (WGS) entry which is preliminary data.</text>
</comment>
<sequence>MHQFRAISPYGPVGLPGSAQAVATDAQRTAGQLPLFANGGGDFYVPDSSVLRDWDSLSLEAEGVVELWLVPLAREDRRRCERAVSSSFMADMAVCIASQRLFWASSSCPRTWSGSFMYASLAQYVVTTA</sequence>
<dbReference type="Proteomes" id="UP000533017">
    <property type="component" value="Unassembled WGS sequence"/>
</dbReference>
<dbReference type="RefSeq" id="WP_092889717.1">
    <property type="nucleotide sequence ID" value="NZ_FOOI01000023.1"/>
</dbReference>
<accession>A0ABX2SDX9</accession>